<dbReference type="PANTHER" id="PTHR30244">
    <property type="entry name" value="TRANSAMINASE"/>
    <property type="match status" value="1"/>
</dbReference>
<organism evidence="2">
    <name type="scientific">Amphora coffeiformis</name>
    <dbReference type="NCBI Taxonomy" id="265554"/>
    <lineage>
        <taxon>Eukaryota</taxon>
        <taxon>Sar</taxon>
        <taxon>Stramenopiles</taxon>
        <taxon>Ochrophyta</taxon>
        <taxon>Bacillariophyta</taxon>
        <taxon>Bacillariophyceae</taxon>
        <taxon>Bacillariophycidae</taxon>
        <taxon>Thalassiophysales</taxon>
        <taxon>Catenulaceae</taxon>
        <taxon>Amphora</taxon>
    </lineage>
</organism>
<keyword evidence="1" id="KW-1133">Transmembrane helix</keyword>
<feature type="transmembrane region" description="Helical" evidence="1">
    <location>
        <begin position="6"/>
        <end position="23"/>
    </location>
</feature>
<protein>
    <recommendedName>
        <fullName evidence="3">Aminotransferase class V domain-containing protein</fullName>
    </recommendedName>
</protein>
<feature type="transmembrane region" description="Helical" evidence="1">
    <location>
        <begin position="35"/>
        <end position="53"/>
    </location>
</feature>
<keyword evidence="1" id="KW-0472">Membrane</keyword>
<dbReference type="InterPro" id="IPR015424">
    <property type="entry name" value="PyrdxlP-dep_Trfase"/>
</dbReference>
<feature type="transmembrane region" description="Helical" evidence="1">
    <location>
        <begin position="283"/>
        <end position="302"/>
    </location>
</feature>
<dbReference type="SUPFAM" id="SSF53383">
    <property type="entry name" value="PLP-dependent transferases"/>
    <property type="match status" value="1"/>
</dbReference>
<evidence type="ECO:0000256" key="1">
    <source>
        <dbReference type="SAM" id="Phobius"/>
    </source>
</evidence>
<proteinExistence type="predicted"/>
<dbReference type="InterPro" id="IPR015421">
    <property type="entry name" value="PyrdxlP-dep_Trfase_major"/>
</dbReference>
<gene>
    <name evidence="2" type="ORF">ACOF00016_LOCUS8364</name>
</gene>
<dbReference type="EMBL" id="HBIM01009987">
    <property type="protein sequence ID" value="CAE0410952.1"/>
    <property type="molecule type" value="Transcribed_RNA"/>
</dbReference>
<dbReference type="GO" id="GO:0030170">
    <property type="term" value="F:pyridoxal phosphate binding"/>
    <property type="evidence" value="ECO:0007669"/>
    <property type="project" value="TreeGrafter"/>
</dbReference>
<dbReference type="GO" id="GO:0008483">
    <property type="term" value="F:transaminase activity"/>
    <property type="evidence" value="ECO:0007669"/>
    <property type="project" value="TreeGrafter"/>
</dbReference>
<dbReference type="InterPro" id="IPR000653">
    <property type="entry name" value="DegT/StrS_aminotransferase"/>
</dbReference>
<keyword evidence="1" id="KW-0812">Transmembrane</keyword>
<dbReference type="GO" id="GO:0000271">
    <property type="term" value="P:polysaccharide biosynthetic process"/>
    <property type="evidence" value="ECO:0007669"/>
    <property type="project" value="TreeGrafter"/>
</dbReference>
<dbReference type="Gene3D" id="3.40.640.10">
    <property type="entry name" value="Type I PLP-dependent aspartate aminotransferase-like (Major domain)"/>
    <property type="match status" value="1"/>
</dbReference>
<name>A0A7S3L4A5_9STRA</name>
<reference evidence="2" key="1">
    <citation type="submission" date="2021-01" db="EMBL/GenBank/DDBJ databases">
        <authorList>
            <person name="Corre E."/>
            <person name="Pelletier E."/>
            <person name="Niang G."/>
            <person name="Scheremetjew M."/>
            <person name="Finn R."/>
            <person name="Kale V."/>
            <person name="Holt S."/>
            <person name="Cochrane G."/>
            <person name="Meng A."/>
            <person name="Brown T."/>
            <person name="Cohen L."/>
        </authorList>
    </citation>
    <scope>NUCLEOTIDE SEQUENCE</scope>
    <source>
        <strain evidence="2">CCMP127</strain>
    </source>
</reference>
<accession>A0A7S3L4A5</accession>
<dbReference type="AlphaFoldDB" id="A0A7S3L4A5"/>
<sequence>MLEYHVVAIVGLVGLTALLREHWNFVVSLFSTMKVTGYGVYVDMFTIFTVYLWCFIKGSFVQRTKVLQSVETDLRQMLTLTDKDTEDQVMVTHSCRTIFHLAIQGLLDQAKNRTGKRKIRIATCSVHFGSFFRLLRTIPDAEVEYYEVDLNPNDWSVNHGSIDEKEIAKCDLVLCQNLFGVPLLQDALFKLGRKHNVPVMEDCVQSGSLLGNYKGHPLADFVVWSCGLDKTPACLGGGLGHFRSTPQGARMYKMCKEQHDKLPVDSLKDRAVAVGNQTLHVMLARNAFGIIWFIGCLAYYFFSRKRHDNIQWYEMSLSIRKDKKFTPFQHATSKFCRQPSPYQLLSIKYGMNLKRLYLRTAAHEEWARTTLLASIPSQYHAKLFPWLTKSVLEQHRSNGGISEFTWVVAPSPERRQDLCQFLNDHYIISMINTTWECTQLMPTGQTVCDSLVYLPNLNHCRKGQLQYMGKVLTKWAETNL</sequence>
<dbReference type="PANTHER" id="PTHR30244:SF34">
    <property type="entry name" value="DTDP-4-AMINO-4,6-DIDEOXYGALACTOSE TRANSAMINASE"/>
    <property type="match status" value="1"/>
</dbReference>
<evidence type="ECO:0008006" key="3">
    <source>
        <dbReference type="Google" id="ProtNLM"/>
    </source>
</evidence>
<evidence type="ECO:0000313" key="2">
    <source>
        <dbReference type="EMBL" id="CAE0410952.1"/>
    </source>
</evidence>